<keyword evidence="1" id="KW-1133">Transmembrane helix</keyword>
<evidence type="ECO:0000313" key="4">
    <source>
        <dbReference type="Proteomes" id="UP000689195"/>
    </source>
</evidence>
<dbReference type="Proteomes" id="UP000689195">
    <property type="component" value="Unassembled WGS sequence"/>
</dbReference>
<evidence type="ECO:0000313" key="3">
    <source>
        <dbReference type="EMBL" id="CAD8195262.1"/>
    </source>
</evidence>
<evidence type="ECO:0000256" key="2">
    <source>
        <dbReference type="SAM" id="SignalP"/>
    </source>
</evidence>
<accession>A0A8S1X132</accession>
<organism evidence="3 4">
    <name type="scientific">Paramecium pentaurelia</name>
    <dbReference type="NCBI Taxonomy" id="43138"/>
    <lineage>
        <taxon>Eukaryota</taxon>
        <taxon>Sar</taxon>
        <taxon>Alveolata</taxon>
        <taxon>Ciliophora</taxon>
        <taxon>Intramacronucleata</taxon>
        <taxon>Oligohymenophorea</taxon>
        <taxon>Peniculida</taxon>
        <taxon>Parameciidae</taxon>
        <taxon>Paramecium</taxon>
    </lineage>
</organism>
<proteinExistence type="predicted"/>
<comment type="caution">
    <text evidence="3">The sequence shown here is derived from an EMBL/GenBank/DDBJ whole genome shotgun (WGS) entry which is preliminary data.</text>
</comment>
<evidence type="ECO:0000256" key="1">
    <source>
        <dbReference type="SAM" id="Phobius"/>
    </source>
</evidence>
<reference evidence="3" key="1">
    <citation type="submission" date="2021-01" db="EMBL/GenBank/DDBJ databases">
        <authorList>
            <consortium name="Genoscope - CEA"/>
            <person name="William W."/>
        </authorList>
    </citation>
    <scope>NUCLEOTIDE SEQUENCE</scope>
</reference>
<dbReference type="OrthoDB" id="309077at2759"/>
<name>A0A8S1X132_9CILI</name>
<dbReference type="EMBL" id="CAJJDO010000109">
    <property type="protein sequence ID" value="CAD8195262.1"/>
    <property type="molecule type" value="Genomic_DNA"/>
</dbReference>
<evidence type="ECO:0008006" key="5">
    <source>
        <dbReference type="Google" id="ProtNLM"/>
    </source>
</evidence>
<gene>
    <name evidence="3" type="ORF">PPENT_87.1.T1090022</name>
</gene>
<feature type="signal peptide" evidence="2">
    <location>
        <begin position="1"/>
        <end position="16"/>
    </location>
</feature>
<dbReference type="AlphaFoldDB" id="A0A8S1X132"/>
<keyword evidence="1" id="KW-0812">Transmembrane</keyword>
<sequence>MKFIYLVILGIVIVESRYQFTFSMNSADIYNATLQFRTDAYVSQLSLRCDNLTYDVWKSYNYQYLEVSASQRRAYECSDTNFTLTVSNDFNNDEIVISVYDANFYKEISRFNFLSNNTNTPQQTLTDNQAYLKSLSYTMNDFKITLYSPQAIYMEIFKCQNSYSQLSVKGYDQNMLYHNVSKMSYKNAFFDVIDANNGDYYYRLSQSSYSSPDVFIKYQTAPSYSIDHTKIKEYGDKYYTLSGYVSQGKIHVSIPCVQVTKNENVEFHVTVSQDSYEGNYFTCIQGDKSLYNQYAQNYYSEFITFYQNRSYGSENIEIDFPNQEPGWYNVRVSAIVNHGYIKQTITYDKLIIYQDYRIFPDTLLVHVLAPIIVSCIALIGLIVGSCRFSAKKKKMQQQDLLQQYQNNINHNIQIQSHPSY</sequence>
<keyword evidence="2" id="KW-0732">Signal</keyword>
<feature type="transmembrane region" description="Helical" evidence="1">
    <location>
        <begin position="363"/>
        <end position="386"/>
    </location>
</feature>
<feature type="chain" id="PRO_5035750128" description="Transmembrane protein" evidence="2">
    <location>
        <begin position="17"/>
        <end position="420"/>
    </location>
</feature>
<protein>
    <recommendedName>
        <fullName evidence="5">Transmembrane protein</fullName>
    </recommendedName>
</protein>
<keyword evidence="4" id="KW-1185">Reference proteome</keyword>
<keyword evidence="1" id="KW-0472">Membrane</keyword>